<dbReference type="AlphaFoldDB" id="A0A5C2S8S1"/>
<keyword evidence="1" id="KW-0175">Coiled coil</keyword>
<protein>
    <submittedName>
        <fullName evidence="2">Uncharacterized protein</fullName>
    </submittedName>
</protein>
<reference evidence="2" key="1">
    <citation type="journal article" date="2018" name="Genome Biol. Evol.">
        <title>Genomics and development of Lentinus tigrinus, a white-rot wood-decaying mushroom with dimorphic fruiting bodies.</title>
        <authorList>
            <person name="Wu B."/>
            <person name="Xu Z."/>
            <person name="Knudson A."/>
            <person name="Carlson A."/>
            <person name="Chen N."/>
            <person name="Kovaka S."/>
            <person name="LaButti K."/>
            <person name="Lipzen A."/>
            <person name="Pennachio C."/>
            <person name="Riley R."/>
            <person name="Schakwitz W."/>
            <person name="Umezawa K."/>
            <person name="Ohm R.A."/>
            <person name="Grigoriev I.V."/>
            <person name="Nagy L.G."/>
            <person name="Gibbons J."/>
            <person name="Hibbett D."/>
        </authorList>
    </citation>
    <scope>NUCLEOTIDE SEQUENCE [LARGE SCALE GENOMIC DNA]</scope>
    <source>
        <strain evidence="2">ALCF2SS1-6</strain>
    </source>
</reference>
<feature type="coiled-coil region" evidence="1">
    <location>
        <begin position="43"/>
        <end position="70"/>
    </location>
</feature>
<evidence type="ECO:0000313" key="3">
    <source>
        <dbReference type="Proteomes" id="UP000313359"/>
    </source>
</evidence>
<gene>
    <name evidence="2" type="ORF">L227DRAFT_611794</name>
</gene>
<dbReference type="EMBL" id="ML122269">
    <property type="protein sequence ID" value="RPD59559.1"/>
    <property type="molecule type" value="Genomic_DNA"/>
</dbReference>
<organism evidence="2 3">
    <name type="scientific">Lentinus tigrinus ALCF2SS1-6</name>
    <dbReference type="NCBI Taxonomy" id="1328759"/>
    <lineage>
        <taxon>Eukaryota</taxon>
        <taxon>Fungi</taxon>
        <taxon>Dikarya</taxon>
        <taxon>Basidiomycota</taxon>
        <taxon>Agaricomycotina</taxon>
        <taxon>Agaricomycetes</taxon>
        <taxon>Polyporales</taxon>
        <taxon>Polyporaceae</taxon>
        <taxon>Lentinus</taxon>
    </lineage>
</organism>
<sequence length="175" mass="18899">MSYVLGAPSEELCAGVVAQPEDLEMPTVFRHLDTSVQSILAHSRALNETIAHVERRVADLQRQIAALERGQLVVLDRICGARGPDQPISQSGVHPAAIQGFHIGSPHTPTGGREPTMRLGTVVEVDEPAYIITNDRTVMPTSGQSQSSELRHRHLVPTSFPLAPATTWGDSLGRT</sequence>
<proteinExistence type="predicted"/>
<evidence type="ECO:0000256" key="1">
    <source>
        <dbReference type="SAM" id="Coils"/>
    </source>
</evidence>
<evidence type="ECO:0000313" key="2">
    <source>
        <dbReference type="EMBL" id="RPD59559.1"/>
    </source>
</evidence>
<dbReference type="Proteomes" id="UP000313359">
    <property type="component" value="Unassembled WGS sequence"/>
</dbReference>
<name>A0A5C2S8S1_9APHY</name>
<accession>A0A5C2S8S1</accession>
<keyword evidence="3" id="KW-1185">Reference proteome</keyword>